<evidence type="ECO:0000256" key="2">
    <source>
        <dbReference type="ARBA" id="ARBA00022786"/>
    </source>
</evidence>
<feature type="domain" description="F-box" evidence="4">
    <location>
        <begin position="26"/>
        <end position="72"/>
    </location>
</feature>
<comment type="pathway">
    <text evidence="1">Protein modification; protein ubiquitination.</text>
</comment>
<dbReference type="GO" id="GO:0005737">
    <property type="term" value="C:cytoplasm"/>
    <property type="evidence" value="ECO:0007669"/>
    <property type="project" value="TreeGrafter"/>
</dbReference>
<sequence>MGLFKRRRQSNTHSTPKRQHSDQRVDFTSNLLSDELVLHIFSFLSANDLTRCAAVNSSWFRLANDELLWKPLFLRRFHNGGGYARATTRRQDTTSPESRWKTLYRTNHNWRSGNCRITQLDLHDSKQYQQQRQRPLVQFNRDILCLASISDSRIEVWRIATNDNPQPVLLGQLACHDDSSTLCHITCLKLQVMDHSQYRLVAGYDDGGFSLWTMEIKDHPTSFAARQLTRYTPPYRLGSHQAIEAIGLSYPMVLICTKGMKLSAFCIDDEQAAMSPRLVYELQSPIRWNPIVVELDQCDNNRWRGMACFGMPVGLNAFSVGIQEVVFSSHGIISSRHCTALNEDDFFFTNHARRPSQDALEPITALAYSQPYLMTAHGNNTIKQYHVHLSSEKLELRFAKTLYGHTSRVCALALDASVSRLVSGDRYGLKVWDLSTSDNDKHPSFRNDETDHHSNAYRLARHRLGGNEYLVAIDATTAEHRATLDVPSCDMRWLHFDSDKIVAAIRDESSSNLTLTSQKRTLVRIWSFS</sequence>
<feature type="region of interest" description="Disordered" evidence="3">
    <location>
        <begin position="1"/>
        <end position="24"/>
    </location>
</feature>
<feature type="compositionally biased region" description="Basic residues" evidence="3">
    <location>
        <begin position="1"/>
        <end position="18"/>
    </location>
</feature>
<reference evidence="5 6" key="1">
    <citation type="submission" date="2023-03" db="EMBL/GenBank/DDBJ databases">
        <title>Genome sequence of Lichtheimia ornata CBS 291.66.</title>
        <authorList>
            <person name="Mohabir J.T."/>
            <person name="Shea T.P."/>
            <person name="Kurbessoian T."/>
            <person name="Berby B."/>
            <person name="Fontaine J."/>
            <person name="Livny J."/>
            <person name="Gnirke A."/>
            <person name="Stajich J.E."/>
            <person name="Cuomo C.A."/>
        </authorList>
    </citation>
    <scope>NUCLEOTIDE SEQUENCE [LARGE SCALE GENOMIC DNA]</scope>
    <source>
        <strain evidence="5">CBS 291.66</strain>
    </source>
</reference>
<protein>
    <recommendedName>
        <fullName evidence="4">F-box domain-containing protein</fullName>
    </recommendedName>
</protein>
<evidence type="ECO:0000256" key="3">
    <source>
        <dbReference type="SAM" id="MobiDB-lite"/>
    </source>
</evidence>
<dbReference type="SMART" id="SM00256">
    <property type="entry name" value="FBOX"/>
    <property type="match status" value="1"/>
</dbReference>
<dbReference type="RefSeq" id="XP_058338443.1">
    <property type="nucleotide sequence ID" value="XM_058490831.1"/>
</dbReference>
<dbReference type="InterPro" id="IPR036322">
    <property type="entry name" value="WD40_repeat_dom_sf"/>
</dbReference>
<dbReference type="InterPro" id="IPR036047">
    <property type="entry name" value="F-box-like_dom_sf"/>
</dbReference>
<evidence type="ECO:0000256" key="1">
    <source>
        <dbReference type="ARBA" id="ARBA00004906"/>
    </source>
</evidence>
<keyword evidence="6" id="KW-1185">Reference proteome</keyword>
<evidence type="ECO:0000313" key="5">
    <source>
        <dbReference type="EMBL" id="KAJ8653529.1"/>
    </source>
</evidence>
<name>A0AAD7UTZ6_9FUNG</name>
<dbReference type="GeneID" id="83218259"/>
<dbReference type="InterPro" id="IPR052121">
    <property type="entry name" value="F-box_SCF_Substrate_Recog"/>
</dbReference>
<dbReference type="Pfam" id="PF12937">
    <property type="entry name" value="F-box-like"/>
    <property type="match status" value="1"/>
</dbReference>
<dbReference type="InterPro" id="IPR001810">
    <property type="entry name" value="F-box_dom"/>
</dbReference>
<dbReference type="PROSITE" id="PS50181">
    <property type="entry name" value="FBOX"/>
    <property type="match status" value="1"/>
</dbReference>
<keyword evidence="2" id="KW-0833">Ubl conjugation pathway</keyword>
<evidence type="ECO:0000313" key="6">
    <source>
        <dbReference type="Proteomes" id="UP001234581"/>
    </source>
</evidence>
<dbReference type="PANTHER" id="PTHR46550">
    <property type="entry name" value="F-BOX ONLY PROTEIN 3"/>
    <property type="match status" value="1"/>
</dbReference>
<comment type="caution">
    <text evidence="5">The sequence shown here is derived from an EMBL/GenBank/DDBJ whole genome shotgun (WGS) entry which is preliminary data.</text>
</comment>
<dbReference type="Pfam" id="PF25499">
    <property type="entry name" value="Beta-prop_pof12"/>
    <property type="match status" value="1"/>
</dbReference>
<dbReference type="AlphaFoldDB" id="A0AAD7UTZ6"/>
<dbReference type="InterPro" id="IPR001680">
    <property type="entry name" value="WD40_rpt"/>
</dbReference>
<dbReference type="Proteomes" id="UP001234581">
    <property type="component" value="Unassembled WGS sequence"/>
</dbReference>
<organism evidence="5 6">
    <name type="scientific">Lichtheimia ornata</name>
    <dbReference type="NCBI Taxonomy" id="688661"/>
    <lineage>
        <taxon>Eukaryota</taxon>
        <taxon>Fungi</taxon>
        <taxon>Fungi incertae sedis</taxon>
        <taxon>Mucoromycota</taxon>
        <taxon>Mucoromycotina</taxon>
        <taxon>Mucoromycetes</taxon>
        <taxon>Mucorales</taxon>
        <taxon>Lichtheimiaceae</taxon>
        <taxon>Lichtheimia</taxon>
    </lineage>
</organism>
<dbReference type="InterPro" id="IPR015943">
    <property type="entry name" value="WD40/YVTN_repeat-like_dom_sf"/>
</dbReference>
<dbReference type="EMBL" id="JARTCD010000077">
    <property type="protein sequence ID" value="KAJ8653529.1"/>
    <property type="molecule type" value="Genomic_DNA"/>
</dbReference>
<proteinExistence type="predicted"/>
<dbReference type="PANTHER" id="PTHR46550:SF1">
    <property type="entry name" value="F-BOX PROTEIN 3"/>
    <property type="match status" value="1"/>
</dbReference>
<dbReference type="Gene3D" id="1.20.1280.50">
    <property type="match status" value="1"/>
</dbReference>
<dbReference type="Gene3D" id="2.130.10.10">
    <property type="entry name" value="YVTN repeat-like/Quinoprotein amine dehydrogenase"/>
    <property type="match status" value="1"/>
</dbReference>
<dbReference type="SUPFAM" id="SSF81383">
    <property type="entry name" value="F-box domain"/>
    <property type="match status" value="1"/>
</dbReference>
<dbReference type="SUPFAM" id="SSF50978">
    <property type="entry name" value="WD40 repeat-like"/>
    <property type="match status" value="1"/>
</dbReference>
<evidence type="ECO:0000259" key="4">
    <source>
        <dbReference type="PROSITE" id="PS50181"/>
    </source>
</evidence>
<dbReference type="SMART" id="SM00320">
    <property type="entry name" value="WD40"/>
    <property type="match status" value="3"/>
</dbReference>
<gene>
    <name evidence="5" type="ORF">O0I10_010857</name>
</gene>
<accession>A0AAD7UTZ6</accession>